<evidence type="ECO:0000256" key="3">
    <source>
        <dbReference type="ARBA" id="ARBA00022618"/>
    </source>
</evidence>
<dbReference type="GO" id="GO:0090529">
    <property type="term" value="P:cell septum assembly"/>
    <property type="evidence" value="ECO:0007669"/>
    <property type="project" value="InterPro"/>
</dbReference>
<feature type="region of interest" description="Disordered" evidence="8">
    <location>
        <begin position="1"/>
        <end position="22"/>
    </location>
</feature>
<dbReference type="AlphaFoldDB" id="A0A165M7J1"/>
<comment type="caution">
    <text evidence="10">The sequence shown here is derived from an EMBL/GenBank/DDBJ whole genome shotgun (WGS) entry which is preliminary data.</text>
</comment>
<dbReference type="Pfam" id="PF08478">
    <property type="entry name" value="POTRA_1"/>
    <property type="match status" value="1"/>
</dbReference>
<reference evidence="10 11" key="1">
    <citation type="submission" date="2016-03" db="EMBL/GenBank/DDBJ databases">
        <title>Speciation and ecological success in dimly lit waters: horizontal gene transfer in a green sulfur bacteria bloom unveiled by metagenomic assembly.</title>
        <authorList>
            <person name="Llorens-Mares T."/>
            <person name="Liu Z."/>
            <person name="Allen L.Z."/>
            <person name="Rusch D.B."/>
            <person name="Craig M.T."/>
            <person name="Dupont C.L."/>
            <person name="Bryant D.A."/>
            <person name="Casamayor E.O."/>
        </authorList>
    </citation>
    <scope>NUCLEOTIDE SEQUENCE [LARGE SCALE GENOMIC DNA]</scope>
    <source>
        <strain evidence="10">CIII</strain>
    </source>
</reference>
<dbReference type="PANTHER" id="PTHR35851:SF1">
    <property type="entry name" value="CELL DIVISION PROTEIN FTSQ"/>
    <property type="match status" value="1"/>
</dbReference>
<evidence type="ECO:0000256" key="2">
    <source>
        <dbReference type="ARBA" id="ARBA00022475"/>
    </source>
</evidence>
<gene>
    <name evidence="10" type="ORF">A3K90_00020</name>
</gene>
<protein>
    <recommendedName>
        <fullName evidence="9">POTRA domain-containing protein</fullName>
    </recommendedName>
</protein>
<dbReference type="Gene3D" id="3.10.20.310">
    <property type="entry name" value="membrane protein fhac"/>
    <property type="match status" value="1"/>
</dbReference>
<accession>A0A165M7J1</accession>
<evidence type="ECO:0000256" key="1">
    <source>
        <dbReference type="ARBA" id="ARBA00004370"/>
    </source>
</evidence>
<evidence type="ECO:0000256" key="4">
    <source>
        <dbReference type="ARBA" id="ARBA00022692"/>
    </source>
</evidence>
<dbReference type="RefSeq" id="WP_303680847.1">
    <property type="nucleotide sequence ID" value="NZ_LVWG01000016.1"/>
</dbReference>
<evidence type="ECO:0000313" key="11">
    <source>
        <dbReference type="Proteomes" id="UP000076481"/>
    </source>
</evidence>
<dbReference type="InterPro" id="IPR034746">
    <property type="entry name" value="POTRA"/>
</dbReference>
<comment type="subcellular location">
    <subcellularLocation>
        <location evidence="1">Membrane</location>
    </subcellularLocation>
</comment>
<dbReference type="GO" id="GO:0016020">
    <property type="term" value="C:membrane"/>
    <property type="evidence" value="ECO:0007669"/>
    <property type="project" value="UniProtKB-SubCell"/>
</dbReference>
<evidence type="ECO:0000313" key="10">
    <source>
        <dbReference type="EMBL" id="KZK74906.1"/>
    </source>
</evidence>
<keyword evidence="6" id="KW-0472">Membrane</keyword>
<keyword evidence="5" id="KW-1133">Transmembrane helix</keyword>
<dbReference type="PROSITE" id="PS51779">
    <property type="entry name" value="POTRA"/>
    <property type="match status" value="1"/>
</dbReference>
<evidence type="ECO:0000256" key="5">
    <source>
        <dbReference type="ARBA" id="ARBA00022989"/>
    </source>
</evidence>
<keyword evidence="2" id="KW-1003">Cell membrane</keyword>
<dbReference type="InterPro" id="IPR013685">
    <property type="entry name" value="POTRA_FtsQ_type"/>
</dbReference>
<sequence>MTDSEESSASRPLERPDGAPKSGGGGKAFILVFLPVLLLLGWLWKSASSWEEDVRVRSIVVEGADIVAAGDVESALASHLGRTMDGVDTAEVAGRVNAIAWVKDASVNRELNGILRVTLKERRPMALTIVDGVASALDREGVLMPRTMLRRTQFQRLLTVSGIAQTRPMKRGFRRIEGKAAVVIRQFVDALADAPYAGLLVRRLHVDGAGLTYFTVAGDPARFIVGNDGDFKEKLEKFEIFWRKVVAKKGFGSYETVDLRFRDRVFTTDSPVREAPPEVPL</sequence>
<keyword evidence="7" id="KW-0131">Cell cycle</keyword>
<name>A0A165M7J1_PELLU</name>
<dbReference type="PANTHER" id="PTHR35851">
    <property type="entry name" value="CELL DIVISION PROTEIN FTSQ"/>
    <property type="match status" value="1"/>
</dbReference>
<feature type="domain" description="POTRA" evidence="9">
    <location>
        <begin position="54"/>
        <end position="122"/>
    </location>
</feature>
<evidence type="ECO:0000256" key="6">
    <source>
        <dbReference type="ARBA" id="ARBA00023136"/>
    </source>
</evidence>
<dbReference type="InterPro" id="IPR026579">
    <property type="entry name" value="FtsQ"/>
</dbReference>
<dbReference type="EMBL" id="LVWG01000016">
    <property type="protein sequence ID" value="KZK74906.1"/>
    <property type="molecule type" value="Genomic_DNA"/>
</dbReference>
<evidence type="ECO:0000256" key="7">
    <source>
        <dbReference type="ARBA" id="ARBA00023306"/>
    </source>
</evidence>
<keyword evidence="4" id="KW-0812">Transmembrane</keyword>
<organism evidence="10 11">
    <name type="scientific">Pelodictyon luteolum</name>
    <dbReference type="NCBI Taxonomy" id="1100"/>
    <lineage>
        <taxon>Bacteria</taxon>
        <taxon>Pseudomonadati</taxon>
        <taxon>Chlorobiota</taxon>
        <taxon>Chlorobiia</taxon>
        <taxon>Chlorobiales</taxon>
        <taxon>Chlorobiaceae</taxon>
        <taxon>Chlorobium/Pelodictyon group</taxon>
        <taxon>Pelodictyon</taxon>
    </lineage>
</organism>
<dbReference type="Proteomes" id="UP000076481">
    <property type="component" value="Unassembled WGS sequence"/>
</dbReference>
<proteinExistence type="predicted"/>
<evidence type="ECO:0000256" key="8">
    <source>
        <dbReference type="SAM" id="MobiDB-lite"/>
    </source>
</evidence>
<evidence type="ECO:0000259" key="9">
    <source>
        <dbReference type="PROSITE" id="PS51779"/>
    </source>
</evidence>
<keyword evidence="3" id="KW-0132">Cell division</keyword>